<evidence type="ECO:0000313" key="6">
    <source>
        <dbReference type="Proteomes" id="UP001143480"/>
    </source>
</evidence>
<dbReference type="CDD" id="cd04301">
    <property type="entry name" value="NAT_SF"/>
    <property type="match status" value="1"/>
</dbReference>
<name>A0A9W6KEW1_9ACTN</name>
<dbReference type="InterPro" id="IPR000182">
    <property type="entry name" value="GNAT_dom"/>
</dbReference>
<evidence type="ECO:0000259" key="4">
    <source>
        <dbReference type="PROSITE" id="PS51186"/>
    </source>
</evidence>
<evidence type="ECO:0000256" key="3">
    <source>
        <dbReference type="SAM" id="MobiDB-lite"/>
    </source>
</evidence>
<gene>
    <name evidence="5" type="ORF">GCM10017581_017580</name>
</gene>
<keyword evidence="2" id="KW-0012">Acyltransferase</keyword>
<dbReference type="PROSITE" id="PS51186">
    <property type="entry name" value="GNAT"/>
    <property type="match status" value="1"/>
</dbReference>
<dbReference type="GO" id="GO:0016747">
    <property type="term" value="F:acyltransferase activity, transferring groups other than amino-acyl groups"/>
    <property type="evidence" value="ECO:0007669"/>
    <property type="project" value="InterPro"/>
</dbReference>
<feature type="domain" description="N-acetyltransferase" evidence="4">
    <location>
        <begin position="226"/>
        <end position="359"/>
    </location>
</feature>
<dbReference type="PANTHER" id="PTHR43420">
    <property type="entry name" value="ACETYLTRANSFERASE"/>
    <property type="match status" value="1"/>
</dbReference>
<dbReference type="PANTHER" id="PTHR43420:SF12">
    <property type="entry name" value="N-ACETYLTRANSFERASE DOMAIN-CONTAINING PROTEIN"/>
    <property type="match status" value="1"/>
</dbReference>
<keyword evidence="6" id="KW-1185">Reference proteome</keyword>
<protein>
    <submittedName>
        <fullName evidence="5">N-acetyltransferase</fullName>
    </submittedName>
</protein>
<reference evidence="5" key="1">
    <citation type="journal article" date="2014" name="Int. J. Syst. Evol. Microbiol.">
        <title>Complete genome sequence of Corynebacterium casei LMG S-19264T (=DSM 44701T), isolated from a smear-ripened cheese.</title>
        <authorList>
            <consortium name="US DOE Joint Genome Institute (JGI-PGF)"/>
            <person name="Walter F."/>
            <person name="Albersmeier A."/>
            <person name="Kalinowski J."/>
            <person name="Ruckert C."/>
        </authorList>
    </citation>
    <scope>NUCLEOTIDE SEQUENCE</scope>
    <source>
        <strain evidence="5">VKM Ac-1321</strain>
    </source>
</reference>
<dbReference type="Pfam" id="PF24553">
    <property type="entry name" value="Rv0428c_C"/>
    <property type="match status" value="2"/>
</dbReference>
<dbReference type="InterPro" id="IPR016181">
    <property type="entry name" value="Acyl_CoA_acyltransferase"/>
</dbReference>
<evidence type="ECO:0000256" key="2">
    <source>
        <dbReference type="ARBA" id="ARBA00023315"/>
    </source>
</evidence>
<proteinExistence type="predicted"/>
<evidence type="ECO:0000256" key="1">
    <source>
        <dbReference type="ARBA" id="ARBA00022679"/>
    </source>
</evidence>
<sequence>MLGPQHVGQRVVVRRIVGMRDARPVFSDILGHLLEATETHITVRARTGAIRVPIAEIARAKPVPPRRRFTPTESLESAAAMGWPAREQEQLGDWVLRATDGWTQRANSTLAIGSPDIPLSDAIDFVQRWYSTRSLVPAFSVPVPLFKRLDDELERRGWTANPVSQVMTIALPSLLTAPAPAASGSGPVSPAASDSGRVSPAASDAGQVSPVVGSGGVSTDIESGRVELATEPSEEWLTAVAGRKGPLPESARHVLTGVTNVRFAGWYDRTGTLLATARGCVADPDSRWLGLSLIGVDERLRRRGLAQRLIAALARWAADLGAQDVYLQVEQRNAGAVALYERLGFTVHHAYSSRRLLTD</sequence>
<dbReference type="Proteomes" id="UP001143480">
    <property type="component" value="Unassembled WGS sequence"/>
</dbReference>
<feature type="compositionally biased region" description="Low complexity" evidence="3">
    <location>
        <begin position="180"/>
        <end position="196"/>
    </location>
</feature>
<comment type="caution">
    <text evidence="5">The sequence shown here is derived from an EMBL/GenBank/DDBJ whole genome shotgun (WGS) entry which is preliminary data.</text>
</comment>
<feature type="region of interest" description="Disordered" evidence="3">
    <location>
        <begin position="180"/>
        <end position="217"/>
    </location>
</feature>
<dbReference type="EMBL" id="BSFP01000006">
    <property type="protein sequence ID" value="GLL00018.1"/>
    <property type="molecule type" value="Genomic_DNA"/>
</dbReference>
<organism evidence="5 6">
    <name type="scientific">Dactylosporangium matsuzakiense</name>
    <dbReference type="NCBI Taxonomy" id="53360"/>
    <lineage>
        <taxon>Bacteria</taxon>
        <taxon>Bacillati</taxon>
        <taxon>Actinomycetota</taxon>
        <taxon>Actinomycetes</taxon>
        <taxon>Micromonosporales</taxon>
        <taxon>Micromonosporaceae</taxon>
        <taxon>Dactylosporangium</taxon>
    </lineage>
</organism>
<dbReference type="InterPro" id="IPR050680">
    <property type="entry name" value="YpeA/RimI_acetyltransf"/>
</dbReference>
<dbReference type="SUPFAM" id="SSF55729">
    <property type="entry name" value="Acyl-CoA N-acyltransferases (Nat)"/>
    <property type="match status" value="1"/>
</dbReference>
<dbReference type="InterPro" id="IPR056935">
    <property type="entry name" value="Rv0428c-like_C"/>
</dbReference>
<dbReference type="Gene3D" id="3.40.630.30">
    <property type="match status" value="1"/>
</dbReference>
<evidence type="ECO:0000313" key="5">
    <source>
        <dbReference type="EMBL" id="GLL00018.1"/>
    </source>
</evidence>
<accession>A0A9W6KEW1</accession>
<keyword evidence="1" id="KW-0808">Transferase</keyword>
<dbReference type="AlphaFoldDB" id="A0A9W6KEW1"/>
<reference evidence="5" key="2">
    <citation type="submission" date="2023-01" db="EMBL/GenBank/DDBJ databases">
        <authorList>
            <person name="Sun Q."/>
            <person name="Evtushenko L."/>
        </authorList>
    </citation>
    <scope>NUCLEOTIDE SEQUENCE</scope>
    <source>
        <strain evidence="5">VKM Ac-1321</strain>
    </source>
</reference>